<dbReference type="EMBL" id="JAZDQV010000010">
    <property type="protein sequence ID" value="MEE1878126.1"/>
    <property type="molecule type" value="Genomic_DNA"/>
</dbReference>
<name>A0ABU7GGV2_9SPHN</name>
<keyword evidence="3" id="KW-1185">Reference proteome</keyword>
<gene>
    <name evidence="2" type="ORF">VRS74_10575</name>
</gene>
<sequence>MRYWWVNQNQTYKHEVQGGFLWSPKRNRDGRRNQFYDNMMEVRAGDLVLSFCDTRIKALGIAQGSAQSAGKPEFGNIGNQWDDDGWYVPVEFDEVAVPVRPKDFIDELRPHLADKYGPLQADGNGKQAVYLAEVSQDFAETILRKLGAGFSQVLSLDDTTVENAADDEAQSALQGRVDIGPTQKEQLVLARRGQGIFKANVRLNERGCRITGVTDPRFLIASHIKPWRLCNDHEKLDGCNGLLLSPHIDRLFDKGYISFDDDGAILKSAKLPDMVWQGWGLVRETVIGNFNHGQKVFLAFHRANIFQGD</sequence>
<keyword evidence="2" id="KW-0378">Hydrolase</keyword>
<reference evidence="2 3" key="1">
    <citation type="submission" date="2024-01" db="EMBL/GenBank/DDBJ databases">
        <title>The genome sequence of Erythrobacteraceae sp. strain 1XM1-14.</title>
        <authorList>
            <person name="Liu Y."/>
        </authorList>
    </citation>
    <scope>NUCLEOTIDE SEQUENCE [LARGE SCALE GENOMIC DNA]</scope>
    <source>
        <strain evidence="2 3">1XM1-14</strain>
    </source>
</reference>
<organism evidence="2 3">
    <name type="scientific">Altererythrobacter litoralis</name>
    <dbReference type="NCBI Taxonomy" id="3113904"/>
    <lineage>
        <taxon>Bacteria</taxon>
        <taxon>Pseudomonadati</taxon>
        <taxon>Pseudomonadota</taxon>
        <taxon>Alphaproteobacteria</taxon>
        <taxon>Sphingomonadales</taxon>
        <taxon>Erythrobacteraceae</taxon>
        <taxon>Altererythrobacter</taxon>
    </lineage>
</organism>
<dbReference type="Proteomes" id="UP001343492">
    <property type="component" value="Unassembled WGS sequence"/>
</dbReference>
<dbReference type="EC" id="3.1.-.-" evidence="2"/>
<proteinExistence type="predicted"/>
<evidence type="ECO:0000259" key="1">
    <source>
        <dbReference type="Pfam" id="PF13391"/>
    </source>
</evidence>
<keyword evidence="2" id="KW-0255">Endonuclease</keyword>
<dbReference type="InterPro" id="IPR003615">
    <property type="entry name" value="HNH_nuc"/>
</dbReference>
<dbReference type="Pfam" id="PF13391">
    <property type="entry name" value="HNH_2"/>
    <property type="match status" value="1"/>
</dbReference>
<evidence type="ECO:0000313" key="3">
    <source>
        <dbReference type="Proteomes" id="UP001343492"/>
    </source>
</evidence>
<comment type="caution">
    <text evidence="2">The sequence shown here is derived from an EMBL/GenBank/DDBJ whole genome shotgun (WGS) entry which is preliminary data.</text>
</comment>
<protein>
    <submittedName>
        <fullName evidence="2">HNH endonuclease signature motif containing protein</fullName>
        <ecNumber evidence="2">3.1.-.-</ecNumber>
    </submittedName>
</protein>
<dbReference type="RefSeq" id="WP_354145231.1">
    <property type="nucleotide sequence ID" value="NZ_JAZDQV010000010.1"/>
</dbReference>
<dbReference type="GO" id="GO:0004519">
    <property type="term" value="F:endonuclease activity"/>
    <property type="evidence" value="ECO:0007669"/>
    <property type="project" value="UniProtKB-KW"/>
</dbReference>
<dbReference type="GO" id="GO:0016787">
    <property type="term" value="F:hydrolase activity"/>
    <property type="evidence" value="ECO:0007669"/>
    <property type="project" value="UniProtKB-KW"/>
</dbReference>
<feature type="domain" description="HNH nuclease" evidence="1">
    <location>
        <begin position="208"/>
        <end position="260"/>
    </location>
</feature>
<accession>A0ABU7GGV2</accession>
<evidence type="ECO:0000313" key="2">
    <source>
        <dbReference type="EMBL" id="MEE1878126.1"/>
    </source>
</evidence>
<keyword evidence="2" id="KW-0540">Nuclease</keyword>